<evidence type="ECO:0000256" key="3">
    <source>
        <dbReference type="ARBA" id="ARBA00023002"/>
    </source>
</evidence>
<dbReference type="InterPro" id="IPR020904">
    <property type="entry name" value="Sc_DH/Rdtase_CS"/>
</dbReference>
<dbReference type="PRINTS" id="PR00080">
    <property type="entry name" value="SDRFAMILY"/>
</dbReference>
<proteinExistence type="inferred from homology"/>
<organism evidence="6 7">
    <name type="scientific">Parafrankia irregularis</name>
    <dbReference type="NCBI Taxonomy" id="795642"/>
    <lineage>
        <taxon>Bacteria</taxon>
        <taxon>Bacillati</taxon>
        <taxon>Actinomycetota</taxon>
        <taxon>Actinomycetes</taxon>
        <taxon>Frankiales</taxon>
        <taxon>Frankiaceae</taxon>
        <taxon>Parafrankia</taxon>
    </lineage>
</organism>
<dbReference type="InterPro" id="IPR057326">
    <property type="entry name" value="KR_dom"/>
</dbReference>
<protein>
    <submittedName>
        <fullName evidence="6">NADP-dependent 3-hydroxy acid dehydrogenase YdfG</fullName>
    </submittedName>
</protein>
<dbReference type="InterPro" id="IPR002347">
    <property type="entry name" value="SDR_fam"/>
</dbReference>
<name>A0A0S4QLY4_9ACTN</name>
<dbReference type="PANTHER" id="PTHR43391">
    <property type="entry name" value="RETINOL DEHYDROGENASE-RELATED"/>
    <property type="match status" value="1"/>
</dbReference>
<dbReference type="Gene3D" id="3.40.50.720">
    <property type="entry name" value="NAD(P)-binding Rossmann-like Domain"/>
    <property type="match status" value="1"/>
</dbReference>
<evidence type="ECO:0000259" key="5">
    <source>
        <dbReference type="SMART" id="SM00822"/>
    </source>
</evidence>
<dbReference type="Proteomes" id="UP000198802">
    <property type="component" value="Unassembled WGS sequence"/>
</dbReference>
<dbReference type="AlphaFoldDB" id="A0A0S4QLY4"/>
<dbReference type="CDD" id="cd05233">
    <property type="entry name" value="SDR_c"/>
    <property type="match status" value="1"/>
</dbReference>
<dbReference type="RefSeq" id="WP_091277348.1">
    <property type="nucleotide sequence ID" value="NZ_FAOZ01000008.1"/>
</dbReference>
<dbReference type="InterPro" id="IPR036291">
    <property type="entry name" value="NAD(P)-bd_dom_sf"/>
</dbReference>
<keyword evidence="3" id="KW-0560">Oxidoreductase</keyword>
<dbReference type="PANTHER" id="PTHR43391:SF14">
    <property type="entry name" value="DEHYDROGENASE_REDUCTASE SDR FAMILY PROTEIN 7-LIKE"/>
    <property type="match status" value="1"/>
</dbReference>
<dbReference type="SUPFAM" id="SSF51735">
    <property type="entry name" value="NAD(P)-binding Rossmann-fold domains"/>
    <property type="match status" value="1"/>
</dbReference>
<accession>A0A0S4QLY4</accession>
<feature type="domain" description="Ketoreductase" evidence="5">
    <location>
        <begin position="7"/>
        <end position="193"/>
    </location>
</feature>
<evidence type="ECO:0000313" key="7">
    <source>
        <dbReference type="Proteomes" id="UP000198802"/>
    </source>
</evidence>
<dbReference type="PROSITE" id="PS00061">
    <property type="entry name" value="ADH_SHORT"/>
    <property type="match status" value="1"/>
</dbReference>
<evidence type="ECO:0000256" key="4">
    <source>
        <dbReference type="RuleBase" id="RU000363"/>
    </source>
</evidence>
<comment type="similarity">
    <text evidence="1 4">Belongs to the short-chain dehydrogenases/reductases (SDR) family.</text>
</comment>
<dbReference type="Pfam" id="PF00106">
    <property type="entry name" value="adh_short"/>
    <property type="match status" value="1"/>
</dbReference>
<reference evidence="7" key="1">
    <citation type="submission" date="2015-11" db="EMBL/GenBank/DDBJ databases">
        <authorList>
            <person name="Varghese N."/>
        </authorList>
    </citation>
    <scope>NUCLEOTIDE SEQUENCE [LARGE SCALE GENOMIC DNA]</scope>
    <source>
        <strain evidence="7">DSM 45899</strain>
    </source>
</reference>
<keyword evidence="7" id="KW-1185">Reference proteome</keyword>
<evidence type="ECO:0000313" key="6">
    <source>
        <dbReference type="EMBL" id="CUU56677.1"/>
    </source>
</evidence>
<dbReference type="GO" id="GO:0016491">
    <property type="term" value="F:oxidoreductase activity"/>
    <property type="evidence" value="ECO:0007669"/>
    <property type="project" value="UniProtKB-KW"/>
</dbReference>
<evidence type="ECO:0000256" key="2">
    <source>
        <dbReference type="ARBA" id="ARBA00022857"/>
    </source>
</evidence>
<sequence>MSHLNGKVVLVTGGASGFGREITTRLARGGAIPVALDVNAEGAEKLAASLTAEGHQARGLGLDVRDRRAFAGVVDRAVADLGRVDVLVNNAGIMPLAHFADHERAADAWDRCIDINLKGVLHGIYAVHDHMIRQGGGHIVNISSVYGNAGIAGAAVYGATKAAVATVSNALRVESQGRIKVTVVRPSGVVDTNLSSEIIDFTAPAALTAHRAGVFQEHAQAFFGGGTPAAGLTDPEDVRYWSLSAAQVADEIVRLIDQPLGVAVTDITLRATGEDYVF</sequence>
<dbReference type="EMBL" id="FAOZ01000008">
    <property type="protein sequence ID" value="CUU56677.1"/>
    <property type="molecule type" value="Genomic_DNA"/>
</dbReference>
<gene>
    <name evidence="6" type="ORF">Ga0074812_108205</name>
</gene>
<dbReference type="SMART" id="SM00822">
    <property type="entry name" value="PKS_KR"/>
    <property type="match status" value="1"/>
</dbReference>
<evidence type="ECO:0000256" key="1">
    <source>
        <dbReference type="ARBA" id="ARBA00006484"/>
    </source>
</evidence>
<keyword evidence="2" id="KW-0521">NADP</keyword>
<dbReference type="PRINTS" id="PR00081">
    <property type="entry name" value="GDHRDH"/>
</dbReference>